<evidence type="ECO:0000259" key="1">
    <source>
        <dbReference type="Pfam" id="PF03625"/>
    </source>
</evidence>
<dbReference type="CDD" id="cd14797">
    <property type="entry name" value="DUF302"/>
    <property type="match status" value="1"/>
</dbReference>
<name>D6U2W2_KTERA</name>
<keyword evidence="3" id="KW-1185">Reference proteome</keyword>
<dbReference type="Gene3D" id="3.30.310.70">
    <property type="entry name" value="TT1751-like domain"/>
    <property type="match status" value="1"/>
</dbReference>
<feature type="domain" description="DUF302" evidence="1">
    <location>
        <begin position="6"/>
        <end position="32"/>
    </location>
</feature>
<dbReference type="SUPFAM" id="SSF103247">
    <property type="entry name" value="TT1751-like"/>
    <property type="match status" value="1"/>
</dbReference>
<dbReference type="Pfam" id="PF03625">
    <property type="entry name" value="DUF302"/>
    <property type="match status" value="1"/>
</dbReference>
<gene>
    <name evidence="2" type="ORF">Krac_3737</name>
</gene>
<reference evidence="2 3" key="1">
    <citation type="journal article" date="2011" name="Stand. Genomic Sci.">
        <title>Non-contiguous finished genome sequence and contextual data of the filamentous soil bacterium Ktedonobacter racemifer type strain (SOSP1-21).</title>
        <authorList>
            <person name="Chang Y.J."/>
            <person name="Land M."/>
            <person name="Hauser L."/>
            <person name="Chertkov O."/>
            <person name="Del Rio T.G."/>
            <person name="Nolan M."/>
            <person name="Copeland A."/>
            <person name="Tice H."/>
            <person name="Cheng J.F."/>
            <person name="Lucas S."/>
            <person name="Han C."/>
            <person name="Goodwin L."/>
            <person name="Pitluck S."/>
            <person name="Ivanova N."/>
            <person name="Ovchinikova G."/>
            <person name="Pati A."/>
            <person name="Chen A."/>
            <person name="Palaniappan K."/>
            <person name="Mavromatis K."/>
            <person name="Liolios K."/>
            <person name="Brettin T."/>
            <person name="Fiebig A."/>
            <person name="Rohde M."/>
            <person name="Abt B."/>
            <person name="Goker M."/>
            <person name="Detter J.C."/>
            <person name="Woyke T."/>
            <person name="Bristow J."/>
            <person name="Eisen J.A."/>
            <person name="Markowitz V."/>
            <person name="Hugenholtz P."/>
            <person name="Kyrpides N.C."/>
            <person name="Klenk H.P."/>
            <person name="Lapidus A."/>
        </authorList>
    </citation>
    <scope>NUCLEOTIDE SEQUENCE [LARGE SCALE GENOMIC DNA]</scope>
    <source>
        <strain evidence="3">DSM 44963</strain>
    </source>
</reference>
<protein>
    <recommendedName>
        <fullName evidence="1">DUF302 domain-containing protein</fullName>
    </recommendedName>
</protein>
<comment type="caution">
    <text evidence="2">The sequence shown here is derived from an EMBL/GenBank/DDBJ whole genome shotgun (WGS) entry which is preliminary data.</text>
</comment>
<dbReference type="AlphaFoldDB" id="D6U2W2"/>
<dbReference type="RefSeq" id="WP_007921283.1">
    <property type="nucleotide sequence ID" value="NZ_ADVG01000004.1"/>
</dbReference>
<dbReference type="InterPro" id="IPR005180">
    <property type="entry name" value="DUF302"/>
</dbReference>
<sequence length="65" mass="7447">MSRLLPEMALYAPLHFVVYEDEAGKTFVVYDNFVSLLAQYQREEITQVARVVEQKLEALLAAVTQ</sequence>
<evidence type="ECO:0000313" key="2">
    <source>
        <dbReference type="EMBL" id="EFH82867.1"/>
    </source>
</evidence>
<accession>D6U2W2</accession>
<dbReference type="STRING" id="485913.Krac_3737"/>
<proteinExistence type="predicted"/>
<dbReference type="Proteomes" id="UP000004508">
    <property type="component" value="Unassembled WGS sequence"/>
</dbReference>
<dbReference type="InParanoid" id="D6U2W2"/>
<evidence type="ECO:0000313" key="3">
    <source>
        <dbReference type="Proteomes" id="UP000004508"/>
    </source>
</evidence>
<dbReference type="InterPro" id="IPR035923">
    <property type="entry name" value="TT1751-like_sf"/>
</dbReference>
<organism evidence="2 3">
    <name type="scientific">Ktedonobacter racemifer DSM 44963</name>
    <dbReference type="NCBI Taxonomy" id="485913"/>
    <lineage>
        <taxon>Bacteria</taxon>
        <taxon>Bacillati</taxon>
        <taxon>Chloroflexota</taxon>
        <taxon>Ktedonobacteria</taxon>
        <taxon>Ktedonobacterales</taxon>
        <taxon>Ktedonobacteraceae</taxon>
        <taxon>Ktedonobacter</taxon>
    </lineage>
</organism>
<dbReference type="EMBL" id="ADVG01000004">
    <property type="protein sequence ID" value="EFH82867.1"/>
    <property type="molecule type" value="Genomic_DNA"/>
</dbReference>